<dbReference type="AlphaFoldDB" id="A0A9P6EJY4"/>
<dbReference type="InterPro" id="IPR023296">
    <property type="entry name" value="Glyco_hydro_beta-prop_sf"/>
</dbReference>
<keyword evidence="2" id="KW-0732">Signal</keyword>
<gene>
    <name evidence="6" type="ORF">CPB83DRAFT_868240</name>
</gene>
<accession>A0A9P6EJY4</accession>
<dbReference type="Proteomes" id="UP000807306">
    <property type="component" value="Unassembled WGS sequence"/>
</dbReference>
<keyword evidence="7" id="KW-1185">Reference proteome</keyword>
<dbReference type="PANTHER" id="PTHR43817:SF1">
    <property type="entry name" value="HYDROLASE, FAMILY 43, PUTATIVE (AFU_ORTHOLOGUE AFUA_3G01660)-RELATED"/>
    <property type="match status" value="1"/>
</dbReference>
<evidence type="ECO:0000256" key="2">
    <source>
        <dbReference type="ARBA" id="ARBA00022729"/>
    </source>
</evidence>
<keyword evidence="4 5" id="KW-0326">Glycosidase</keyword>
<name>A0A9P6EJY4_9AGAR</name>
<dbReference type="CDD" id="cd18820">
    <property type="entry name" value="GH43_LbAraf43-like"/>
    <property type="match status" value="1"/>
</dbReference>
<evidence type="ECO:0000313" key="7">
    <source>
        <dbReference type="Proteomes" id="UP000807306"/>
    </source>
</evidence>
<dbReference type="SUPFAM" id="SSF75005">
    <property type="entry name" value="Arabinanase/levansucrase/invertase"/>
    <property type="match status" value="1"/>
</dbReference>
<sequence length="315" mass="34319">MPLYLNLLSMFEGYSAAATYTNPLKASQGSDPFIVWHEGYYYLLTTTWTNVQIARATTLGGLKTASPKIIWSDATPSRCCNVWAPEVHCYYVAGSSDTLDNQRIHVLRGDSNIIWDSKWTYSGRIAIPNRDIWAIDPTILIIGSNRYLVYSSNDGAQGLWIAPLTGPTTVGNTIRISEPSYSWEKVGFGVNEGPAALYHGGKTFIVFSASYCDGTGYKLGRLDFTGTDPMSASAWTKYANPIFSSANGNYQPGHNGFFLSPSGNQIWNVYHASKTSPGACDGSRYTLAQPVNWNSDGSPNLGSPLSLSTSITEPV</sequence>
<keyword evidence="3 5" id="KW-0378">Hydrolase</keyword>
<dbReference type="InterPro" id="IPR006710">
    <property type="entry name" value="Glyco_hydro_43"/>
</dbReference>
<dbReference type="Pfam" id="PF04616">
    <property type="entry name" value="Glyco_hydro_43"/>
    <property type="match status" value="1"/>
</dbReference>
<dbReference type="Gene3D" id="2.115.10.20">
    <property type="entry name" value="Glycosyl hydrolase domain, family 43"/>
    <property type="match status" value="1"/>
</dbReference>
<dbReference type="GO" id="GO:0004553">
    <property type="term" value="F:hydrolase activity, hydrolyzing O-glycosyl compounds"/>
    <property type="evidence" value="ECO:0007669"/>
    <property type="project" value="InterPro"/>
</dbReference>
<comment type="similarity">
    <text evidence="1 5">Belongs to the glycosyl hydrolase 43 family.</text>
</comment>
<dbReference type="OrthoDB" id="272289at2759"/>
<dbReference type="EMBL" id="MU157836">
    <property type="protein sequence ID" value="KAF9531131.1"/>
    <property type="molecule type" value="Genomic_DNA"/>
</dbReference>
<dbReference type="PANTHER" id="PTHR43817">
    <property type="entry name" value="GLYCOSYL HYDROLASE"/>
    <property type="match status" value="1"/>
</dbReference>
<evidence type="ECO:0000313" key="6">
    <source>
        <dbReference type="EMBL" id="KAF9531131.1"/>
    </source>
</evidence>
<evidence type="ECO:0000256" key="5">
    <source>
        <dbReference type="RuleBase" id="RU361187"/>
    </source>
</evidence>
<protein>
    <submittedName>
        <fullName evidence="6">Glycoside hydrolase family 43 protein</fullName>
    </submittedName>
</protein>
<reference evidence="6" key="1">
    <citation type="submission" date="2020-11" db="EMBL/GenBank/DDBJ databases">
        <authorList>
            <consortium name="DOE Joint Genome Institute"/>
            <person name="Ahrendt S."/>
            <person name="Riley R."/>
            <person name="Andreopoulos W."/>
            <person name="Labutti K."/>
            <person name="Pangilinan J."/>
            <person name="Ruiz-Duenas F.J."/>
            <person name="Barrasa J.M."/>
            <person name="Sanchez-Garcia M."/>
            <person name="Camarero S."/>
            <person name="Miyauchi S."/>
            <person name="Serrano A."/>
            <person name="Linde D."/>
            <person name="Babiker R."/>
            <person name="Drula E."/>
            <person name="Ayuso-Fernandez I."/>
            <person name="Pacheco R."/>
            <person name="Padilla G."/>
            <person name="Ferreira P."/>
            <person name="Barriuso J."/>
            <person name="Kellner H."/>
            <person name="Castanera R."/>
            <person name="Alfaro M."/>
            <person name="Ramirez L."/>
            <person name="Pisabarro A.G."/>
            <person name="Kuo A."/>
            <person name="Tritt A."/>
            <person name="Lipzen A."/>
            <person name="He G."/>
            <person name="Yan M."/>
            <person name="Ng V."/>
            <person name="Cullen D."/>
            <person name="Martin F."/>
            <person name="Rosso M.-N."/>
            <person name="Henrissat B."/>
            <person name="Hibbett D."/>
            <person name="Martinez A.T."/>
            <person name="Grigoriev I.V."/>
        </authorList>
    </citation>
    <scope>NUCLEOTIDE SEQUENCE</scope>
    <source>
        <strain evidence="6">CBS 506.95</strain>
    </source>
</reference>
<evidence type="ECO:0000256" key="1">
    <source>
        <dbReference type="ARBA" id="ARBA00009865"/>
    </source>
</evidence>
<comment type="caution">
    <text evidence="6">The sequence shown here is derived from an EMBL/GenBank/DDBJ whole genome shotgun (WGS) entry which is preliminary data.</text>
</comment>
<organism evidence="6 7">
    <name type="scientific">Crepidotus variabilis</name>
    <dbReference type="NCBI Taxonomy" id="179855"/>
    <lineage>
        <taxon>Eukaryota</taxon>
        <taxon>Fungi</taxon>
        <taxon>Dikarya</taxon>
        <taxon>Basidiomycota</taxon>
        <taxon>Agaricomycotina</taxon>
        <taxon>Agaricomycetes</taxon>
        <taxon>Agaricomycetidae</taxon>
        <taxon>Agaricales</taxon>
        <taxon>Agaricineae</taxon>
        <taxon>Crepidotaceae</taxon>
        <taxon>Crepidotus</taxon>
    </lineage>
</organism>
<evidence type="ECO:0000256" key="3">
    <source>
        <dbReference type="ARBA" id="ARBA00022801"/>
    </source>
</evidence>
<proteinExistence type="inferred from homology"/>
<evidence type="ECO:0000256" key="4">
    <source>
        <dbReference type="ARBA" id="ARBA00023295"/>
    </source>
</evidence>
<dbReference type="GO" id="GO:0005975">
    <property type="term" value="P:carbohydrate metabolic process"/>
    <property type="evidence" value="ECO:0007669"/>
    <property type="project" value="InterPro"/>
</dbReference>